<dbReference type="PIRSF" id="PIRSF016184">
    <property type="entry name" value="PhzC_PhzF"/>
    <property type="match status" value="1"/>
</dbReference>
<dbReference type="InterPro" id="IPR003719">
    <property type="entry name" value="Phenazine_PhzF-like"/>
</dbReference>
<evidence type="ECO:0000313" key="4">
    <source>
        <dbReference type="EMBL" id="MCO1336584.1"/>
    </source>
</evidence>
<dbReference type="Pfam" id="PF02567">
    <property type="entry name" value="PhzC-PhzF"/>
    <property type="match status" value="1"/>
</dbReference>
<dbReference type="SUPFAM" id="SSF54506">
    <property type="entry name" value="Diaminopimelate epimerase-like"/>
    <property type="match status" value="1"/>
</dbReference>
<dbReference type="Gene3D" id="3.10.310.10">
    <property type="entry name" value="Diaminopimelate Epimerase, Chain A, domain 1"/>
    <property type="match status" value="2"/>
</dbReference>
<proteinExistence type="inferred from homology"/>
<dbReference type="GO" id="GO:0005737">
    <property type="term" value="C:cytoplasm"/>
    <property type="evidence" value="ECO:0007669"/>
    <property type="project" value="TreeGrafter"/>
</dbReference>
<keyword evidence="5" id="KW-1185">Reference proteome</keyword>
<dbReference type="AlphaFoldDB" id="A0A9X2J7G9"/>
<sequence length="263" mass="29298">MELKIHFVNAFTDRVFQGNSAAVIITEEWLDDNLMQSIATENNLSETAFLVKHPENDYKIRWFSPLTEIDFCGHATLASAHVLFSQNPPCRQVQLYADAVGSMNIIRAENGVISMNFPKIEPQPVSQVPTALIEGLSIKPAKVLVNKQAYFAIYNNEQEVLEIQQNPDILKKLEPHDVVVTARSKKYDFISRYFWPSNGGAEDPVTGSIHTGLAPYWSKILDKKELVAHQASQRGGLLNCTVTGERVIISGSAVPYLEGTIQV</sequence>
<organism evidence="4 5">
    <name type="scientific">Microbulbifer okhotskensis</name>
    <dbReference type="NCBI Taxonomy" id="2926617"/>
    <lineage>
        <taxon>Bacteria</taxon>
        <taxon>Pseudomonadati</taxon>
        <taxon>Pseudomonadota</taxon>
        <taxon>Gammaproteobacteria</taxon>
        <taxon>Cellvibrionales</taxon>
        <taxon>Microbulbiferaceae</taxon>
        <taxon>Microbulbifer</taxon>
    </lineage>
</organism>
<feature type="active site" evidence="3">
    <location>
        <position position="46"/>
    </location>
</feature>
<reference evidence="4" key="1">
    <citation type="journal article" date="2022" name="Arch. Microbiol.">
        <title>Microbulbifer okhotskensis sp. nov., isolated from a deep bottom sediment of the Okhotsk Sea.</title>
        <authorList>
            <person name="Romanenko L."/>
            <person name="Kurilenko V."/>
            <person name="Otstavnykh N."/>
            <person name="Velansky P."/>
            <person name="Isaeva M."/>
            <person name="Mikhailov V."/>
        </authorList>
    </citation>
    <scope>NUCLEOTIDE SEQUENCE</scope>
    <source>
        <strain evidence="4">OS29</strain>
    </source>
</reference>
<comment type="similarity">
    <text evidence="1">Belongs to the PhzF family.</text>
</comment>
<dbReference type="PANTHER" id="PTHR13774:SF17">
    <property type="entry name" value="PHENAZINE BIOSYNTHESIS-LIKE DOMAIN-CONTAINING PROTEIN"/>
    <property type="match status" value="1"/>
</dbReference>
<keyword evidence="2" id="KW-0413">Isomerase</keyword>
<evidence type="ECO:0000256" key="2">
    <source>
        <dbReference type="ARBA" id="ARBA00023235"/>
    </source>
</evidence>
<accession>A0A9X2J7G9</accession>
<dbReference type="PANTHER" id="PTHR13774">
    <property type="entry name" value="PHENAZINE BIOSYNTHESIS PROTEIN"/>
    <property type="match status" value="1"/>
</dbReference>
<dbReference type="RefSeq" id="WP_252472346.1">
    <property type="nucleotide sequence ID" value="NZ_JALBWM010000155.1"/>
</dbReference>
<comment type="caution">
    <text evidence="4">The sequence shown here is derived from an EMBL/GenBank/DDBJ whole genome shotgun (WGS) entry which is preliminary data.</text>
</comment>
<evidence type="ECO:0000256" key="3">
    <source>
        <dbReference type="PIRSR" id="PIRSR016184-1"/>
    </source>
</evidence>
<dbReference type="EMBL" id="JALBWM010000155">
    <property type="protein sequence ID" value="MCO1336584.1"/>
    <property type="molecule type" value="Genomic_DNA"/>
</dbReference>
<name>A0A9X2J7G9_9GAMM</name>
<dbReference type="NCBIfam" id="TIGR00654">
    <property type="entry name" value="PhzF_family"/>
    <property type="match status" value="1"/>
</dbReference>
<dbReference type="GO" id="GO:0016853">
    <property type="term" value="F:isomerase activity"/>
    <property type="evidence" value="ECO:0007669"/>
    <property type="project" value="UniProtKB-KW"/>
</dbReference>
<evidence type="ECO:0000256" key="1">
    <source>
        <dbReference type="ARBA" id="ARBA00008270"/>
    </source>
</evidence>
<dbReference type="Proteomes" id="UP001139028">
    <property type="component" value="Unassembled WGS sequence"/>
</dbReference>
<protein>
    <submittedName>
        <fullName evidence="4">PhzF family phenazine biosynthesis protein</fullName>
    </submittedName>
</protein>
<evidence type="ECO:0000313" key="5">
    <source>
        <dbReference type="Proteomes" id="UP001139028"/>
    </source>
</evidence>
<gene>
    <name evidence="4" type="ORF">MO867_19830</name>
</gene>